<dbReference type="EMBL" id="CM000833">
    <property type="protein sequence ID" value="EET04439.1"/>
    <property type="molecule type" value="Genomic_DNA"/>
</dbReference>
<accession>A0A0E1VWC8</accession>
<sequence>MRVFRQIAANGFQSAHGHEQQRRQPSFSGITLSDEEPTRRENRGRLAGRDDLAARPFFTGDVARPIRRAPRLVSRPIRALARLTT</sequence>
<feature type="compositionally biased region" description="Basic and acidic residues" evidence="1">
    <location>
        <begin position="36"/>
        <end position="50"/>
    </location>
</feature>
<evidence type="ECO:0000256" key="1">
    <source>
        <dbReference type="SAM" id="MobiDB-lite"/>
    </source>
</evidence>
<evidence type="ECO:0000313" key="2">
    <source>
        <dbReference type="EMBL" id="EET04439.1"/>
    </source>
</evidence>
<dbReference type="Proteomes" id="UP000001812">
    <property type="component" value="Chromosome II"/>
</dbReference>
<dbReference type="AlphaFoldDB" id="A0A0E1VWC8"/>
<evidence type="ECO:0000313" key="3">
    <source>
        <dbReference type="Proteomes" id="UP000001812"/>
    </source>
</evidence>
<dbReference type="HOGENOM" id="CLU_2536115_0_0_4"/>
<feature type="region of interest" description="Disordered" evidence="1">
    <location>
        <begin position="9"/>
        <end position="50"/>
    </location>
</feature>
<protein>
    <submittedName>
        <fullName evidence="2">Uncharacterized protein</fullName>
    </submittedName>
</protein>
<gene>
    <name evidence="2" type="ORF">BURPS1710A_A2194</name>
</gene>
<reference evidence="3" key="1">
    <citation type="submission" date="2007-08" db="EMBL/GenBank/DDBJ databases">
        <title>Annotation of Burkholderia pseudomallei 1710a.</title>
        <authorList>
            <person name="Harkins D.M."/>
            <person name="DeShazer D."/>
            <person name="Woods D.E."/>
            <person name="Brinkac L.M."/>
            <person name="Brown K.A."/>
            <person name="Hung G.C."/>
            <person name="Tuanyok A."/>
            <person name="Zhang B."/>
            <person name="Nierman W.C."/>
        </authorList>
    </citation>
    <scope>NUCLEOTIDE SEQUENCE [LARGE SCALE GENOMIC DNA]</scope>
    <source>
        <strain evidence="3">1710a</strain>
    </source>
</reference>
<proteinExistence type="predicted"/>
<organism evidence="2 3">
    <name type="scientific">Burkholderia pseudomallei 1710a</name>
    <dbReference type="NCBI Taxonomy" id="320371"/>
    <lineage>
        <taxon>Bacteria</taxon>
        <taxon>Pseudomonadati</taxon>
        <taxon>Pseudomonadota</taxon>
        <taxon>Betaproteobacteria</taxon>
        <taxon>Burkholderiales</taxon>
        <taxon>Burkholderiaceae</taxon>
        <taxon>Burkholderia</taxon>
        <taxon>pseudomallei group</taxon>
    </lineage>
</organism>
<name>A0A0E1VWC8_BURPE</name>
<reference evidence="2 3" key="2">
    <citation type="submission" date="2009-05" db="EMBL/GenBank/DDBJ databases">
        <authorList>
            <person name="Harkins D.M."/>
            <person name="DeShazer D."/>
            <person name="Woods D.E."/>
            <person name="Brinkac L.M."/>
            <person name="Brown K.A."/>
            <person name="Hung G.C."/>
            <person name="Tuanyok A."/>
            <person name="Zhang B."/>
            <person name="Nierman W.C."/>
        </authorList>
    </citation>
    <scope>NUCLEOTIDE SEQUENCE [LARGE SCALE GENOMIC DNA]</scope>
    <source>
        <strain evidence="2 3">1710a</strain>
    </source>
</reference>